<feature type="compositionally biased region" description="Polar residues" evidence="1">
    <location>
        <begin position="176"/>
        <end position="185"/>
    </location>
</feature>
<dbReference type="InterPro" id="IPR051866">
    <property type="entry name" value="Intracell_Sig-Traffick_Protein"/>
</dbReference>
<evidence type="ECO:0000313" key="4">
    <source>
        <dbReference type="Proteomes" id="UP001201812"/>
    </source>
</evidence>
<dbReference type="InterPro" id="IPR001683">
    <property type="entry name" value="PX_dom"/>
</dbReference>
<dbReference type="PANTHER" id="PTHR15508">
    <property type="entry name" value="RIBOSOMAL PROTEIN S6 KINASE"/>
    <property type="match status" value="1"/>
</dbReference>
<dbReference type="Gene3D" id="3.30.1520.10">
    <property type="entry name" value="Phox-like domain"/>
    <property type="match status" value="1"/>
</dbReference>
<feature type="region of interest" description="Disordered" evidence="1">
    <location>
        <begin position="149"/>
        <end position="185"/>
    </location>
</feature>
<evidence type="ECO:0000256" key="1">
    <source>
        <dbReference type="SAM" id="MobiDB-lite"/>
    </source>
</evidence>
<sequence>MSALLPDESYCKSELGLILYKDRKIYGFHSEVVNVKEPTSVLFGHVDYDIQITATPHNSIDHEPRHFLLTSRFKDLNRLYIQLSTIHKQLYLKDTFPTFVEAKFFGSSSPETISERRRAIETFLNFVLKSDVLCKARSFQTFIEVSKAKTEKESTVPETSESAIITAEGPVEDNKQQTSKNEPVD</sequence>
<keyword evidence="4" id="KW-1185">Reference proteome</keyword>
<comment type="caution">
    <text evidence="3">The sequence shown here is derived from an EMBL/GenBank/DDBJ whole genome shotgun (WGS) entry which is preliminary data.</text>
</comment>
<evidence type="ECO:0000259" key="2">
    <source>
        <dbReference type="Pfam" id="PF00787"/>
    </source>
</evidence>
<dbReference type="SUPFAM" id="SSF64268">
    <property type="entry name" value="PX domain"/>
    <property type="match status" value="1"/>
</dbReference>
<dbReference type="InterPro" id="IPR036871">
    <property type="entry name" value="PX_dom_sf"/>
</dbReference>
<evidence type="ECO:0000313" key="3">
    <source>
        <dbReference type="EMBL" id="KAI1720809.1"/>
    </source>
</evidence>
<accession>A0AAD4N8Z4</accession>
<dbReference type="AlphaFoldDB" id="A0AAD4N8Z4"/>
<dbReference type="EMBL" id="JAKKPZ010000005">
    <property type="protein sequence ID" value="KAI1720809.1"/>
    <property type="molecule type" value="Genomic_DNA"/>
</dbReference>
<dbReference type="Proteomes" id="UP001201812">
    <property type="component" value="Unassembled WGS sequence"/>
</dbReference>
<name>A0AAD4N8Z4_9BILA</name>
<organism evidence="3 4">
    <name type="scientific">Ditylenchus destructor</name>
    <dbReference type="NCBI Taxonomy" id="166010"/>
    <lineage>
        <taxon>Eukaryota</taxon>
        <taxon>Metazoa</taxon>
        <taxon>Ecdysozoa</taxon>
        <taxon>Nematoda</taxon>
        <taxon>Chromadorea</taxon>
        <taxon>Rhabditida</taxon>
        <taxon>Tylenchina</taxon>
        <taxon>Tylenchomorpha</taxon>
        <taxon>Sphaerularioidea</taxon>
        <taxon>Anguinidae</taxon>
        <taxon>Anguininae</taxon>
        <taxon>Ditylenchus</taxon>
    </lineage>
</organism>
<reference evidence="3" key="1">
    <citation type="submission" date="2022-01" db="EMBL/GenBank/DDBJ databases">
        <title>Genome Sequence Resource for Two Populations of Ditylenchus destructor, the Migratory Endoparasitic Phytonematode.</title>
        <authorList>
            <person name="Zhang H."/>
            <person name="Lin R."/>
            <person name="Xie B."/>
        </authorList>
    </citation>
    <scope>NUCLEOTIDE SEQUENCE</scope>
    <source>
        <strain evidence="3">BazhouSP</strain>
    </source>
</reference>
<protein>
    <submittedName>
        <fullName evidence="3">PX domain-containing protein</fullName>
    </submittedName>
</protein>
<dbReference type="PANTHER" id="PTHR15508:SF8">
    <property type="entry name" value="LD24550P"/>
    <property type="match status" value="1"/>
</dbReference>
<dbReference type="GO" id="GO:0035091">
    <property type="term" value="F:phosphatidylinositol binding"/>
    <property type="evidence" value="ECO:0007669"/>
    <property type="project" value="InterPro"/>
</dbReference>
<proteinExistence type="predicted"/>
<gene>
    <name evidence="3" type="ORF">DdX_05056</name>
</gene>
<feature type="domain" description="PX" evidence="2">
    <location>
        <begin position="64"/>
        <end position="145"/>
    </location>
</feature>
<dbReference type="Pfam" id="PF00787">
    <property type="entry name" value="PX"/>
    <property type="match status" value="1"/>
</dbReference>